<accession>G0P2K7</accession>
<keyword evidence="3" id="KW-1185">Reference proteome</keyword>
<feature type="transmembrane region" description="Helical" evidence="1">
    <location>
        <begin position="17"/>
        <end position="34"/>
    </location>
</feature>
<keyword evidence="1" id="KW-0812">Transmembrane</keyword>
<dbReference type="PANTHER" id="PTHR31720">
    <property type="entry name" value="SERPENTINE RECEPTOR, CLASS Z-RELATED"/>
    <property type="match status" value="1"/>
</dbReference>
<dbReference type="OrthoDB" id="5876505at2759"/>
<reference evidence="3" key="1">
    <citation type="submission" date="2011-07" db="EMBL/GenBank/DDBJ databases">
        <authorList>
            <consortium name="Caenorhabditis brenneri Sequencing and Analysis Consortium"/>
            <person name="Wilson R.K."/>
        </authorList>
    </citation>
    <scope>NUCLEOTIDE SEQUENCE [LARGE SCALE GENOMIC DNA]</scope>
    <source>
        <strain evidence="3">PB2801</strain>
    </source>
</reference>
<protein>
    <recommendedName>
        <fullName evidence="4">Serpentine Receptor, class Z</fullName>
    </recommendedName>
</protein>
<proteinExistence type="predicted"/>
<feature type="transmembrane region" description="Helical" evidence="1">
    <location>
        <begin position="170"/>
        <end position="190"/>
    </location>
</feature>
<dbReference type="eggNOG" id="ENOG502TJIY">
    <property type="taxonomic scope" value="Eukaryota"/>
</dbReference>
<keyword evidence="1" id="KW-1133">Transmembrane helix</keyword>
<evidence type="ECO:0000313" key="3">
    <source>
        <dbReference type="Proteomes" id="UP000008068"/>
    </source>
</evidence>
<dbReference type="Pfam" id="PF10325">
    <property type="entry name" value="7TM_GPCR_Srz"/>
    <property type="match status" value="1"/>
</dbReference>
<feature type="transmembrane region" description="Helical" evidence="1">
    <location>
        <begin position="66"/>
        <end position="90"/>
    </location>
</feature>
<dbReference type="EMBL" id="GL380027">
    <property type="protein sequence ID" value="EGT43309.1"/>
    <property type="molecule type" value="Genomic_DNA"/>
</dbReference>
<dbReference type="InParanoid" id="G0P2K7"/>
<sequence>MPVFPITNHFYEMIKRTYILFGWFFLCFYLFNLFADIDYALLSLLSIISSFLILMILHIFTQVFHLLTSIMAIQKFLIFFFPEIESVVILRPNCTNYLIKFAYTIFGIKETVFIFTYLSRSYDFRNVYIIVFWTLNLFLIACSVLYIPIMISIKKFSHLPMARINQPQKYIFWQTMIILLFKIVSLPSAYTCWFYGLPPIWIVFFLITADIIITPLMIQTSYLYCNRRNVDAMFSSFKMGKFLRVIFDVKKERKAKVGPLRTGTLA</sequence>
<feature type="transmembrane region" description="Helical" evidence="1">
    <location>
        <begin position="41"/>
        <end position="60"/>
    </location>
</feature>
<evidence type="ECO:0008006" key="4">
    <source>
        <dbReference type="Google" id="ProtNLM"/>
    </source>
</evidence>
<dbReference type="InterPro" id="IPR018817">
    <property type="entry name" value="7TM_GPCR_serpentine_rcpt_Srz"/>
</dbReference>
<dbReference type="OMA" id="WQTMIIL"/>
<dbReference type="Proteomes" id="UP000008068">
    <property type="component" value="Unassembled WGS sequence"/>
</dbReference>
<organism evidence="3">
    <name type="scientific">Caenorhabditis brenneri</name>
    <name type="common">Nematode worm</name>
    <dbReference type="NCBI Taxonomy" id="135651"/>
    <lineage>
        <taxon>Eukaryota</taxon>
        <taxon>Metazoa</taxon>
        <taxon>Ecdysozoa</taxon>
        <taxon>Nematoda</taxon>
        <taxon>Chromadorea</taxon>
        <taxon>Rhabditida</taxon>
        <taxon>Rhabditina</taxon>
        <taxon>Rhabditomorpha</taxon>
        <taxon>Rhabditoidea</taxon>
        <taxon>Rhabditidae</taxon>
        <taxon>Peloderinae</taxon>
        <taxon>Caenorhabditis</taxon>
    </lineage>
</organism>
<evidence type="ECO:0000313" key="2">
    <source>
        <dbReference type="EMBL" id="EGT43309.1"/>
    </source>
</evidence>
<gene>
    <name evidence="2" type="ORF">CAEBREN_21281</name>
</gene>
<feature type="transmembrane region" description="Helical" evidence="1">
    <location>
        <begin position="97"/>
        <end position="118"/>
    </location>
</feature>
<name>G0P2K7_CAEBE</name>
<dbReference type="HOGENOM" id="CLU_056063_3_0_1"/>
<feature type="transmembrane region" description="Helical" evidence="1">
    <location>
        <begin position="196"/>
        <end position="218"/>
    </location>
</feature>
<feature type="transmembrane region" description="Helical" evidence="1">
    <location>
        <begin position="130"/>
        <end position="149"/>
    </location>
</feature>
<keyword evidence="1" id="KW-0472">Membrane</keyword>
<evidence type="ECO:0000256" key="1">
    <source>
        <dbReference type="SAM" id="Phobius"/>
    </source>
</evidence>
<dbReference type="AlphaFoldDB" id="G0P2K7"/>